<dbReference type="PANTHER" id="PTHR47893:SF1">
    <property type="entry name" value="REGULATORY PROTEIN PCHR"/>
    <property type="match status" value="1"/>
</dbReference>
<dbReference type="AlphaFoldDB" id="N6Z5E9"/>
<dbReference type="SMART" id="SM00342">
    <property type="entry name" value="HTH_ARAC"/>
    <property type="match status" value="1"/>
</dbReference>
<dbReference type="GO" id="GO:0043565">
    <property type="term" value="F:sequence-specific DNA binding"/>
    <property type="evidence" value="ECO:0007669"/>
    <property type="project" value="InterPro"/>
</dbReference>
<dbReference type="GO" id="GO:0003700">
    <property type="term" value="F:DNA-binding transcription factor activity"/>
    <property type="evidence" value="ECO:0007669"/>
    <property type="project" value="InterPro"/>
</dbReference>
<comment type="caution">
    <text evidence="5">The sequence shown here is derived from an EMBL/GenBank/DDBJ whole genome shotgun (WGS) entry which is preliminary data.</text>
</comment>
<reference evidence="5 6" key="1">
    <citation type="submission" date="2012-09" db="EMBL/GenBank/DDBJ databases">
        <title>Draft Genome Sequences of 6 Strains from Genus Thauera.</title>
        <authorList>
            <person name="Liu B."/>
            <person name="Shapleigh J.P."/>
            <person name="Frostegard A.H."/>
        </authorList>
    </citation>
    <scope>NUCLEOTIDE SEQUENCE [LARGE SCALE GENOMIC DNA]</scope>
    <source>
        <strain evidence="5 6">B4P</strain>
    </source>
</reference>
<evidence type="ECO:0000313" key="6">
    <source>
        <dbReference type="Proteomes" id="UP000013047"/>
    </source>
</evidence>
<dbReference type="Proteomes" id="UP000013047">
    <property type="component" value="Unassembled WGS sequence"/>
</dbReference>
<keyword evidence="2" id="KW-0238">DNA-binding</keyword>
<accession>N6Z5E9</accession>
<evidence type="ECO:0000256" key="3">
    <source>
        <dbReference type="ARBA" id="ARBA00023163"/>
    </source>
</evidence>
<dbReference type="SUPFAM" id="SSF46689">
    <property type="entry name" value="Homeodomain-like"/>
    <property type="match status" value="1"/>
</dbReference>
<dbReference type="InterPro" id="IPR020449">
    <property type="entry name" value="Tscrpt_reg_AraC-type_HTH"/>
</dbReference>
<keyword evidence="6" id="KW-1185">Reference proteome</keyword>
<sequence length="326" mass="35816">MPRSDAATSVPHLLATEMIRDPSEALGLDLVSSSHRRVATREGVQLMHWSTRLANPIELSVLDDSGFIHFSYVLLGESLAVLNGRKGHGVGRKIDERQVHAASGNIAFGPGQCWRFHQHGVYESVGVMLRHDAFEQLVGDAEPTLRRALSNGLCFETGHRGTELHATAQALAHAMRHRPGDSEASGERHPLWLQAQGLTLVSLLLEARADTGGAGGLDRADQMRLARARAHLLSDLSQPPLILDVARENGLSPAKLKRGFRALYGFSVYGLFQHERMNEARRRLLRDDTSVSAVACDLGYSNMSHFSAAFRKQFGVNPGEARRRGR</sequence>
<keyword evidence="3" id="KW-0804">Transcription</keyword>
<proteinExistence type="predicted"/>
<dbReference type="InterPro" id="IPR018062">
    <property type="entry name" value="HTH_AraC-typ_CS"/>
</dbReference>
<dbReference type="InterPro" id="IPR018060">
    <property type="entry name" value="HTH_AraC"/>
</dbReference>
<evidence type="ECO:0000259" key="4">
    <source>
        <dbReference type="PROSITE" id="PS01124"/>
    </source>
</evidence>
<evidence type="ECO:0000256" key="1">
    <source>
        <dbReference type="ARBA" id="ARBA00023015"/>
    </source>
</evidence>
<name>N6Z5E9_9RHOO</name>
<protein>
    <submittedName>
        <fullName evidence="5">Transcriptional regulator YbtA</fullName>
    </submittedName>
</protein>
<keyword evidence="1" id="KW-0805">Transcription regulation</keyword>
<feature type="domain" description="HTH araC/xylS-type" evidence="4">
    <location>
        <begin position="226"/>
        <end position="324"/>
    </location>
</feature>
<dbReference type="PROSITE" id="PS00041">
    <property type="entry name" value="HTH_ARAC_FAMILY_1"/>
    <property type="match status" value="1"/>
</dbReference>
<dbReference type="PANTHER" id="PTHR47893">
    <property type="entry name" value="REGULATORY PROTEIN PCHR"/>
    <property type="match status" value="1"/>
</dbReference>
<dbReference type="Gene3D" id="1.10.10.60">
    <property type="entry name" value="Homeodomain-like"/>
    <property type="match status" value="1"/>
</dbReference>
<evidence type="ECO:0000256" key="2">
    <source>
        <dbReference type="ARBA" id="ARBA00023125"/>
    </source>
</evidence>
<gene>
    <name evidence="5" type="ORF">C667_00630</name>
</gene>
<dbReference type="PROSITE" id="PS01124">
    <property type="entry name" value="HTH_ARAC_FAMILY_2"/>
    <property type="match status" value="1"/>
</dbReference>
<dbReference type="EMBL" id="AMXF01000001">
    <property type="protein sequence ID" value="ENO99120.1"/>
    <property type="molecule type" value="Genomic_DNA"/>
</dbReference>
<dbReference type="Pfam" id="PF12833">
    <property type="entry name" value="HTH_18"/>
    <property type="match status" value="1"/>
</dbReference>
<dbReference type="PRINTS" id="PR00032">
    <property type="entry name" value="HTHARAC"/>
</dbReference>
<dbReference type="InterPro" id="IPR009057">
    <property type="entry name" value="Homeodomain-like_sf"/>
</dbReference>
<dbReference type="InterPro" id="IPR053142">
    <property type="entry name" value="PchR_regulatory_protein"/>
</dbReference>
<organism evidence="5 6">
    <name type="scientific">Thauera phenylacetica B4P</name>
    <dbReference type="NCBI Taxonomy" id="1234382"/>
    <lineage>
        <taxon>Bacteria</taxon>
        <taxon>Pseudomonadati</taxon>
        <taxon>Pseudomonadota</taxon>
        <taxon>Betaproteobacteria</taxon>
        <taxon>Rhodocyclales</taxon>
        <taxon>Zoogloeaceae</taxon>
        <taxon>Thauera</taxon>
    </lineage>
</organism>
<evidence type="ECO:0000313" key="5">
    <source>
        <dbReference type="EMBL" id="ENO99120.1"/>
    </source>
</evidence>